<dbReference type="EMBL" id="QEKV01000001">
    <property type="protein sequence ID" value="PVY95524.1"/>
    <property type="molecule type" value="Genomic_DNA"/>
</dbReference>
<dbReference type="RefSeq" id="WP_116479464.1">
    <property type="nucleotide sequence ID" value="NZ_QEKV01000001.1"/>
</dbReference>
<organism evidence="4 5">
    <name type="scientific">Ezakiella coagulans</name>
    <dbReference type="NCBI Taxonomy" id="46507"/>
    <lineage>
        <taxon>Bacteria</taxon>
        <taxon>Bacillati</taxon>
        <taxon>Bacillota</taxon>
        <taxon>Tissierellia</taxon>
        <taxon>Ezakiella</taxon>
    </lineage>
</organism>
<feature type="transmembrane region" description="Helical" evidence="1">
    <location>
        <begin position="194"/>
        <end position="210"/>
    </location>
</feature>
<evidence type="ECO:0000256" key="2">
    <source>
        <dbReference type="SAM" id="SignalP"/>
    </source>
</evidence>
<dbReference type="InterPro" id="IPR007621">
    <property type="entry name" value="TPM_dom"/>
</dbReference>
<sequence>MKKIITILTSLLLLFSFTVSADKLSDFDYSTLPDADYYFYAYDETNTLRESSKKFIIDHSNELYEKTGVQIVVAVVNDLNGMTIENYSTRLFEKWEIGDKNDQGLLIVVKPKTATEKGQVRIEVGYGLMKVIPAQRADQIIRNVMIPRFKEENMEAGIMDGYEITLGLVADYLGVEIEGIDAFDNFGDEREGRISPLMGLIIFIIFMMLIRGGGRGGLNTLFWLSNMSGSGRSGGFGGGFSGGGGFGGGGGRSGGGGSSGSW</sequence>
<feature type="chain" id="PRO_5015427781" description="TPM domain-containing protein" evidence="2">
    <location>
        <begin position="22"/>
        <end position="262"/>
    </location>
</feature>
<reference evidence="4 5" key="1">
    <citation type="submission" date="2018-04" db="EMBL/GenBank/DDBJ databases">
        <title>Genomic Encyclopedia of Type Strains, Phase IV (KMG-IV): sequencing the most valuable type-strain genomes for metagenomic binning, comparative biology and taxonomic classification.</title>
        <authorList>
            <person name="Goeker M."/>
        </authorList>
    </citation>
    <scope>NUCLEOTIDE SEQUENCE [LARGE SCALE GENOMIC DNA]</scope>
    <source>
        <strain evidence="4 5">DSM 20705</strain>
    </source>
</reference>
<dbReference type="Proteomes" id="UP000245793">
    <property type="component" value="Unassembled WGS sequence"/>
</dbReference>
<name>A0A2U1E6F1_9FIRM</name>
<gene>
    <name evidence="4" type="ORF">C7381_10149</name>
</gene>
<keyword evidence="2" id="KW-0732">Signal</keyword>
<comment type="caution">
    <text evidence="4">The sequence shown here is derived from an EMBL/GenBank/DDBJ whole genome shotgun (WGS) entry which is preliminary data.</text>
</comment>
<dbReference type="PANTHER" id="PTHR30373">
    <property type="entry name" value="UPF0603 PROTEIN YGCG"/>
    <property type="match status" value="1"/>
</dbReference>
<keyword evidence="1" id="KW-1133">Transmembrane helix</keyword>
<evidence type="ECO:0000313" key="5">
    <source>
        <dbReference type="Proteomes" id="UP000245793"/>
    </source>
</evidence>
<evidence type="ECO:0000256" key="1">
    <source>
        <dbReference type="SAM" id="Phobius"/>
    </source>
</evidence>
<keyword evidence="1" id="KW-0472">Membrane</keyword>
<dbReference type="Pfam" id="PF04536">
    <property type="entry name" value="TPM_phosphatase"/>
    <property type="match status" value="1"/>
</dbReference>
<dbReference type="AlphaFoldDB" id="A0A2U1E6F1"/>
<feature type="signal peptide" evidence="2">
    <location>
        <begin position="1"/>
        <end position="21"/>
    </location>
</feature>
<dbReference type="PANTHER" id="PTHR30373:SF2">
    <property type="entry name" value="UPF0603 PROTEIN YGCG"/>
    <property type="match status" value="1"/>
</dbReference>
<keyword evidence="1" id="KW-0812">Transmembrane</keyword>
<protein>
    <recommendedName>
        <fullName evidence="3">TPM domain-containing protein</fullName>
    </recommendedName>
</protein>
<evidence type="ECO:0000259" key="3">
    <source>
        <dbReference type="Pfam" id="PF04536"/>
    </source>
</evidence>
<keyword evidence="5" id="KW-1185">Reference proteome</keyword>
<proteinExistence type="predicted"/>
<evidence type="ECO:0000313" key="4">
    <source>
        <dbReference type="EMBL" id="PVY95524.1"/>
    </source>
</evidence>
<dbReference type="Gene3D" id="3.10.310.50">
    <property type="match status" value="1"/>
</dbReference>
<feature type="domain" description="TPM" evidence="3">
    <location>
        <begin position="42"/>
        <end position="162"/>
    </location>
</feature>
<accession>A0A2U1E6F1</accession>